<dbReference type="PROSITE" id="PS50056">
    <property type="entry name" value="TYR_PHOSPHATASE_2"/>
    <property type="match status" value="1"/>
</dbReference>
<protein>
    <submittedName>
        <fullName evidence="2">ADP-ribosyl-[dinitrogen reductase] hydrolase</fullName>
        <ecNumber evidence="2">3.2.2.24</ecNumber>
    </submittedName>
</protein>
<dbReference type="GO" id="GO:0047407">
    <property type="term" value="F:ADP-ribosyl-[dinitrogen reductase] hydrolase activity"/>
    <property type="evidence" value="ECO:0007669"/>
    <property type="project" value="UniProtKB-EC"/>
</dbReference>
<evidence type="ECO:0000313" key="2">
    <source>
        <dbReference type="EMBL" id="MCP1726887.1"/>
    </source>
</evidence>
<evidence type="ECO:0000259" key="1">
    <source>
        <dbReference type="PROSITE" id="PS50056"/>
    </source>
</evidence>
<dbReference type="Gene3D" id="3.90.190.10">
    <property type="entry name" value="Protein tyrosine phosphatase superfamily"/>
    <property type="match status" value="1"/>
</dbReference>
<reference evidence="2 3" key="1">
    <citation type="submission" date="2022-03" db="EMBL/GenBank/DDBJ databases">
        <title>Genomic Encyclopedia of Type Strains, Phase III (KMG-III): the genomes of soil and plant-associated and newly described type strains.</title>
        <authorList>
            <person name="Whitman W."/>
        </authorList>
    </citation>
    <scope>NUCLEOTIDE SEQUENCE [LARGE SCALE GENOMIC DNA]</scope>
    <source>
        <strain evidence="2 3">BSker1</strain>
    </source>
</reference>
<dbReference type="PANTHER" id="PTHR23339">
    <property type="entry name" value="TYROSINE SPECIFIC PROTEIN PHOSPHATASE AND DUAL SPECIFICITY PROTEIN PHOSPHATASE"/>
    <property type="match status" value="1"/>
</dbReference>
<accession>A0ABT1G6F6</accession>
<dbReference type="InterPro" id="IPR016130">
    <property type="entry name" value="Tyr_Pase_AS"/>
</dbReference>
<proteinExistence type="predicted"/>
<keyword evidence="2" id="KW-0326">Glycosidase</keyword>
<organism evidence="2 3">
    <name type="scientific">Natronospira proteinivora</name>
    <dbReference type="NCBI Taxonomy" id="1807133"/>
    <lineage>
        <taxon>Bacteria</taxon>
        <taxon>Pseudomonadati</taxon>
        <taxon>Pseudomonadota</taxon>
        <taxon>Gammaproteobacteria</taxon>
        <taxon>Natronospirales</taxon>
        <taxon>Natronospiraceae</taxon>
        <taxon>Natronospira</taxon>
    </lineage>
</organism>
<dbReference type="InterPro" id="IPR050561">
    <property type="entry name" value="PTP"/>
</dbReference>
<sequence length="172" mass="18839">MYLSIDSLPMPALKGVLGLSRCPGTGDLIMSTGHRRLHDDLRAISDWGAVGLLTLNEQTELSWLGLSDLPSQAHAMGLAWWHCPIPDFCAPGRAFESAWQSAGQAIWEELAAGHRITIHCLAGLGRTGTVAARLLIEQGVEPETAIRQVRQARPGAIQSEDQFKYLMAQKWK</sequence>
<dbReference type="InterPro" id="IPR003595">
    <property type="entry name" value="Tyr_Pase_cat"/>
</dbReference>
<dbReference type="Proteomes" id="UP001523550">
    <property type="component" value="Unassembled WGS sequence"/>
</dbReference>
<keyword evidence="3" id="KW-1185">Reference proteome</keyword>
<dbReference type="InterPro" id="IPR000387">
    <property type="entry name" value="Tyr_Pase_dom"/>
</dbReference>
<evidence type="ECO:0000313" key="3">
    <source>
        <dbReference type="Proteomes" id="UP001523550"/>
    </source>
</evidence>
<keyword evidence="2" id="KW-0378">Hydrolase</keyword>
<dbReference type="EMBL" id="JALJYF010000001">
    <property type="protein sequence ID" value="MCP1726887.1"/>
    <property type="molecule type" value="Genomic_DNA"/>
</dbReference>
<dbReference type="RefSeq" id="WP_253445880.1">
    <property type="nucleotide sequence ID" value="NZ_JALJYF010000001.1"/>
</dbReference>
<comment type="caution">
    <text evidence="2">The sequence shown here is derived from an EMBL/GenBank/DDBJ whole genome shotgun (WGS) entry which is preliminary data.</text>
</comment>
<dbReference type="PRINTS" id="PR00700">
    <property type="entry name" value="PRTYPHPHTASE"/>
</dbReference>
<dbReference type="Pfam" id="PF22785">
    <property type="entry name" value="Tc-R-P"/>
    <property type="match status" value="1"/>
</dbReference>
<dbReference type="EC" id="3.2.2.24" evidence="2"/>
<dbReference type="SUPFAM" id="SSF52799">
    <property type="entry name" value="(Phosphotyrosine protein) phosphatases II"/>
    <property type="match status" value="1"/>
</dbReference>
<dbReference type="SMART" id="SM00404">
    <property type="entry name" value="PTPc_motif"/>
    <property type="match status" value="1"/>
</dbReference>
<dbReference type="InterPro" id="IPR000242">
    <property type="entry name" value="PTP_cat"/>
</dbReference>
<dbReference type="InterPro" id="IPR029021">
    <property type="entry name" value="Prot-tyrosine_phosphatase-like"/>
</dbReference>
<name>A0ABT1G6F6_9GAMM</name>
<feature type="domain" description="Tyrosine specific protein phosphatases" evidence="1">
    <location>
        <begin position="93"/>
        <end position="164"/>
    </location>
</feature>
<gene>
    <name evidence="2" type="ORF">J2T60_000852</name>
</gene>
<dbReference type="PROSITE" id="PS00383">
    <property type="entry name" value="TYR_PHOSPHATASE_1"/>
    <property type="match status" value="1"/>
</dbReference>